<dbReference type="InterPro" id="IPR036249">
    <property type="entry name" value="Thioredoxin-like_sf"/>
</dbReference>
<dbReference type="AlphaFoldDB" id="A0AA38GUC2"/>
<dbReference type="EMBL" id="JAHRHJ020000002">
    <property type="protein sequence ID" value="KAH9326715.1"/>
    <property type="molecule type" value="Genomic_DNA"/>
</dbReference>
<dbReference type="SFLD" id="SFLDG00358">
    <property type="entry name" value="Main_(cytGST)"/>
    <property type="match status" value="1"/>
</dbReference>
<evidence type="ECO:0000259" key="1">
    <source>
        <dbReference type="PROSITE" id="PS50404"/>
    </source>
</evidence>
<protein>
    <recommendedName>
        <fullName evidence="1">GST N-terminal domain-containing protein</fullName>
    </recommendedName>
</protein>
<dbReference type="Gene3D" id="1.20.1050.10">
    <property type="match status" value="1"/>
</dbReference>
<feature type="non-terminal residue" evidence="2">
    <location>
        <position position="1"/>
    </location>
</feature>
<dbReference type="SUPFAM" id="SSF47616">
    <property type="entry name" value="GST C-terminal domain-like"/>
    <property type="match status" value="1"/>
</dbReference>
<feature type="domain" description="GST N-terminal" evidence="1">
    <location>
        <begin position="33"/>
        <end position="113"/>
    </location>
</feature>
<dbReference type="Gene3D" id="3.40.30.10">
    <property type="entry name" value="Glutaredoxin"/>
    <property type="match status" value="1"/>
</dbReference>
<proteinExistence type="predicted"/>
<dbReference type="PROSITE" id="PS50404">
    <property type="entry name" value="GST_NTER"/>
    <property type="match status" value="1"/>
</dbReference>
<dbReference type="InterPro" id="IPR044629">
    <property type="entry name" value="GSTL1/2/3"/>
</dbReference>
<keyword evidence="3" id="KW-1185">Reference proteome</keyword>
<dbReference type="SFLD" id="SFLDS00019">
    <property type="entry name" value="Glutathione_Transferase_(cytos"/>
    <property type="match status" value="1"/>
</dbReference>
<dbReference type="PANTHER" id="PTHR44328">
    <property type="entry name" value="GLUTATHIONE S-TRANSFERASE L1"/>
    <property type="match status" value="1"/>
</dbReference>
<dbReference type="SUPFAM" id="SSF52833">
    <property type="entry name" value="Thioredoxin-like"/>
    <property type="match status" value="1"/>
</dbReference>
<dbReference type="InterPro" id="IPR040079">
    <property type="entry name" value="Glutathione_S-Trfase"/>
</dbReference>
<gene>
    <name evidence="2" type="ORF">KI387_006893</name>
</gene>
<dbReference type="InterPro" id="IPR004045">
    <property type="entry name" value="Glutathione_S-Trfase_N"/>
</dbReference>
<dbReference type="Proteomes" id="UP000824469">
    <property type="component" value="Unassembled WGS sequence"/>
</dbReference>
<reference evidence="2 3" key="1">
    <citation type="journal article" date="2021" name="Nat. Plants">
        <title>The Taxus genome provides insights into paclitaxel biosynthesis.</title>
        <authorList>
            <person name="Xiong X."/>
            <person name="Gou J."/>
            <person name="Liao Q."/>
            <person name="Li Y."/>
            <person name="Zhou Q."/>
            <person name="Bi G."/>
            <person name="Li C."/>
            <person name="Du R."/>
            <person name="Wang X."/>
            <person name="Sun T."/>
            <person name="Guo L."/>
            <person name="Liang H."/>
            <person name="Lu P."/>
            <person name="Wu Y."/>
            <person name="Zhang Z."/>
            <person name="Ro D.K."/>
            <person name="Shang Y."/>
            <person name="Huang S."/>
            <person name="Yan J."/>
        </authorList>
    </citation>
    <scope>NUCLEOTIDE SEQUENCE [LARGE SCALE GENOMIC DNA]</scope>
    <source>
        <strain evidence="2">Ta-2019</strain>
    </source>
</reference>
<dbReference type="FunFam" id="3.40.30.10:FF:000091">
    <property type="entry name" value="Glutathione S-transferase L2, chloroplastic"/>
    <property type="match status" value="1"/>
</dbReference>
<organism evidence="2 3">
    <name type="scientific">Taxus chinensis</name>
    <name type="common">Chinese yew</name>
    <name type="synonym">Taxus wallichiana var. chinensis</name>
    <dbReference type="NCBI Taxonomy" id="29808"/>
    <lineage>
        <taxon>Eukaryota</taxon>
        <taxon>Viridiplantae</taxon>
        <taxon>Streptophyta</taxon>
        <taxon>Embryophyta</taxon>
        <taxon>Tracheophyta</taxon>
        <taxon>Spermatophyta</taxon>
        <taxon>Pinopsida</taxon>
        <taxon>Pinidae</taxon>
        <taxon>Conifers II</taxon>
        <taxon>Cupressales</taxon>
        <taxon>Taxaceae</taxon>
        <taxon>Taxus</taxon>
    </lineage>
</organism>
<accession>A0AA38GUC2</accession>
<dbReference type="GO" id="GO:0004364">
    <property type="term" value="F:glutathione transferase activity"/>
    <property type="evidence" value="ECO:0007669"/>
    <property type="project" value="InterPro"/>
</dbReference>
<evidence type="ECO:0000313" key="3">
    <source>
        <dbReference type="Proteomes" id="UP000824469"/>
    </source>
</evidence>
<dbReference type="InterPro" id="IPR036282">
    <property type="entry name" value="Glutathione-S-Trfase_C_sf"/>
</dbReference>
<dbReference type="Pfam" id="PF13410">
    <property type="entry name" value="GST_C_2"/>
    <property type="match status" value="1"/>
</dbReference>
<dbReference type="Pfam" id="PF13417">
    <property type="entry name" value="GST_N_3"/>
    <property type="match status" value="1"/>
</dbReference>
<comment type="caution">
    <text evidence="2">The sequence shown here is derived from an EMBL/GenBank/DDBJ whole genome shotgun (WGS) entry which is preliminary data.</text>
</comment>
<name>A0AA38GUC2_TAXCH</name>
<evidence type="ECO:0000313" key="2">
    <source>
        <dbReference type="EMBL" id="KAH9326715.1"/>
    </source>
</evidence>
<sequence>KTITTDLETKMGAGDAIPPVLNSKSEPPPLFDGTTRLYICVTCRYAQRAWVARNYKGLSDIQIVPIDLQDRPAWYKEKVYPPNKVPALEHNGKVIGESLDLLEYLDNNFGGPKIIPEDTAKKEAANELLKYSITFTNTGFAVLSKPEPEVAEAIGPVLDYLENALGKFPTDGPFLLGEFSLVDLAYATFVERYLIVYPILKNFDITTGRPKILKWIQEVFKIDGYAETKRDPEEIVAMYKRLLDEIVYEYARHTHRARWLDEQFKLCKDTFPIGTIVSVVDFAENYTLQPQMEVQSQYYNSVQVVIFVHITFLHSPDSTENDRIFLREYHFYISDDRTHSTEFVQGCFQLFYGNLSDRDIHFKQHYIWSDNYTSQFKNARIFYWMSRMHVKMGVQHIWSFTEVGHGKGEHDGAGACVKRALAREELKYKDGAKLKDAKSIVEWCTDNMARGSQENSTVRRYFWLIEEQQIANYEDCMTLTGSSDMHSFCSSDATSWAVWTRKLTCFCASCIEFVTAECDSQEWVEGWICRPLTPLPSYQPPQALRLVSVDEVTTSKDFDEILILVRQGHVFAVIVTEDNEEGTYYFLCRCIEERKKLTSPIIDGEDIEYPTWSVVVTGTWLRRYPLKNSSVWVFEDFETHMKILLYSHLVLATNIQLYRYRGRPNNKILWKVRESDHEAILSAIQSRSDPDGSLE</sequence>
<dbReference type="PANTHER" id="PTHR44328:SF16">
    <property type="entry name" value="PROTEIN IN2-1 HOMOLOG B"/>
    <property type="match status" value="1"/>
</dbReference>